<organism evidence="1 2">
    <name type="scientific">Aegilops tauschii subsp. strangulata</name>
    <name type="common">Goatgrass</name>
    <dbReference type="NCBI Taxonomy" id="200361"/>
    <lineage>
        <taxon>Eukaryota</taxon>
        <taxon>Viridiplantae</taxon>
        <taxon>Streptophyta</taxon>
        <taxon>Embryophyta</taxon>
        <taxon>Tracheophyta</taxon>
        <taxon>Spermatophyta</taxon>
        <taxon>Magnoliopsida</taxon>
        <taxon>Liliopsida</taxon>
        <taxon>Poales</taxon>
        <taxon>Poaceae</taxon>
        <taxon>BOP clade</taxon>
        <taxon>Pooideae</taxon>
        <taxon>Triticodae</taxon>
        <taxon>Triticeae</taxon>
        <taxon>Triticinae</taxon>
        <taxon>Aegilops</taxon>
    </lineage>
</organism>
<dbReference type="Gramene" id="AET7Gv20805700.3">
    <property type="protein sequence ID" value="AET7Gv20805700.3"/>
    <property type="gene ID" value="AET7Gv20805700"/>
</dbReference>
<name>A0A453S3W9_AEGTS</name>
<reference evidence="2" key="2">
    <citation type="journal article" date="2017" name="Nat. Plants">
        <title>The Aegilops tauschii genome reveals multiple impacts of transposons.</title>
        <authorList>
            <person name="Zhao G."/>
            <person name="Zou C."/>
            <person name="Li K."/>
            <person name="Wang K."/>
            <person name="Li T."/>
            <person name="Gao L."/>
            <person name="Zhang X."/>
            <person name="Wang H."/>
            <person name="Yang Z."/>
            <person name="Liu X."/>
            <person name="Jiang W."/>
            <person name="Mao L."/>
            <person name="Kong X."/>
            <person name="Jiao Y."/>
            <person name="Jia J."/>
        </authorList>
    </citation>
    <scope>NUCLEOTIDE SEQUENCE [LARGE SCALE GENOMIC DNA]</scope>
    <source>
        <strain evidence="2">cv. AL8/78</strain>
    </source>
</reference>
<reference evidence="1" key="5">
    <citation type="journal article" date="2021" name="G3 (Bethesda)">
        <title>Aegilops tauschii genome assembly Aet v5.0 features greater sequence contiguity and improved annotation.</title>
        <authorList>
            <person name="Wang L."/>
            <person name="Zhu T."/>
            <person name="Rodriguez J.C."/>
            <person name="Deal K.R."/>
            <person name="Dubcovsky J."/>
            <person name="McGuire P.E."/>
            <person name="Lux T."/>
            <person name="Spannagl M."/>
            <person name="Mayer K.F.X."/>
            <person name="Baldrich P."/>
            <person name="Meyers B.C."/>
            <person name="Huo N."/>
            <person name="Gu Y.Q."/>
            <person name="Zhou H."/>
            <person name="Devos K.M."/>
            <person name="Bennetzen J.L."/>
            <person name="Unver T."/>
            <person name="Budak H."/>
            <person name="Gulick P.J."/>
            <person name="Galiba G."/>
            <person name="Kalapos B."/>
            <person name="Nelson D.R."/>
            <person name="Li P."/>
            <person name="You F.M."/>
            <person name="Luo M.C."/>
            <person name="Dvorak J."/>
        </authorList>
    </citation>
    <scope>NUCLEOTIDE SEQUENCE [LARGE SCALE GENOMIC DNA]</scope>
    <source>
        <strain evidence="1">cv. AL8/78</strain>
    </source>
</reference>
<reference evidence="2" key="1">
    <citation type="journal article" date="2014" name="Science">
        <title>Ancient hybridizations among the ancestral genomes of bread wheat.</title>
        <authorList>
            <consortium name="International Wheat Genome Sequencing Consortium,"/>
            <person name="Marcussen T."/>
            <person name="Sandve S.R."/>
            <person name="Heier L."/>
            <person name="Spannagl M."/>
            <person name="Pfeifer M."/>
            <person name="Jakobsen K.S."/>
            <person name="Wulff B.B."/>
            <person name="Steuernagel B."/>
            <person name="Mayer K.F."/>
            <person name="Olsen O.A."/>
        </authorList>
    </citation>
    <scope>NUCLEOTIDE SEQUENCE [LARGE SCALE GENOMIC DNA]</scope>
    <source>
        <strain evidence="2">cv. AL8/78</strain>
    </source>
</reference>
<reference evidence="1" key="3">
    <citation type="journal article" date="2017" name="Nature">
        <title>Genome sequence of the progenitor of the wheat D genome Aegilops tauschii.</title>
        <authorList>
            <person name="Luo M.C."/>
            <person name="Gu Y.Q."/>
            <person name="Puiu D."/>
            <person name="Wang H."/>
            <person name="Twardziok S.O."/>
            <person name="Deal K.R."/>
            <person name="Huo N."/>
            <person name="Zhu T."/>
            <person name="Wang L."/>
            <person name="Wang Y."/>
            <person name="McGuire P.E."/>
            <person name="Liu S."/>
            <person name="Long H."/>
            <person name="Ramasamy R.K."/>
            <person name="Rodriguez J.C."/>
            <person name="Van S.L."/>
            <person name="Yuan L."/>
            <person name="Wang Z."/>
            <person name="Xia Z."/>
            <person name="Xiao L."/>
            <person name="Anderson O.D."/>
            <person name="Ouyang S."/>
            <person name="Liang Y."/>
            <person name="Zimin A.V."/>
            <person name="Pertea G."/>
            <person name="Qi P."/>
            <person name="Bennetzen J.L."/>
            <person name="Dai X."/>
            <person name="Dawson M.W."/>
            <person name="Muller H.G."/>
            <person name="Kugler K."/>
            <person name="Rivarola-Duarte L."/>
            <person name="Spannagl M."/>
            <person name="Mayer K.F.X."/>
            <person name="Lu F.H."/>
            <person name="Bevan M.W."/>
            <person name="Leroy P."/>
            <person name="Li P."/>
            <person name="You F.M."/>
            <person name="Sun Q."/>
            <person name="Liu Z."/>
            <person name="Lyons E."/>
            <person name="Wicker T."/>
            <person name="Salzberg S.L."/>
            <person name="Devos K.M."/>
            <person name="Dvorak J."/>
        </authorList>
    </citation>
    <scope>NUCLEOTIDE SEQUENCE [LARGE SCALE GENOMIC DNA]</scope>
    <source>
        <strain evidence="1">cv. AL8/78</strain>
    </source>
</reference>
<reference evidence="1" key="4">
    <citation type="submission" date="2019-03" db="UniProtKB">
        <authorList>
            <consortium name="EnsemblPlants"/>
        </authorList>
    </citation>
    <scope>IDENTIFICATION</scope>
</reference>
<protein>
    <submittedName>
        <fullName evidence="1">Uncharacterized protein</fullName>
    </submittedName>
</protein>
<keyword evidence="2" id="KW-1185">Reference proteome</keyword>
<evidence type="ECO:0000313" key="2">
    <source>
        <dbReference type="Proteomes" id="UP000015105"/>
    </source>
</evidence>
<accession>A0A453S3W9</accession>
<sequence>SGERRRLCCSGEVPNNGLELNGYVCSPSDQPSLELAVCSPLRILGISYRVGSASIHAGCVLRPGRGAVPSSQSSHRIR</sequence>
<dbReference type="AlphaFoldDB" id="A0A453S3W9"/>
<evidence type="ECO:0000313" key="1">
    <source>
        <dbReference type="EnsemblPlants" id="AET7Gv20805700.3"/>
    </source>
</evidence>
<dbReference type="Proteomes" id="UP000015105">
    <property type="component" value="Chromosome 7D"/>
</dbReference>
<dbReference type="EnsemblPlants" id="AET7Gv20805700.3">
    <property type="protein sequence ID" value="AET7Gv20805700.3"/>
    <property type="gene ID" value="AET7Gv20805700"/>
</dbReference>
<proteinExistence type="predicted"/>